<name>A0ABM7XMV7_THEBO</name>
<reference evidence="3 4" key="1">
    <citation type="journal article" date="2022" name="Microbiol. Resour. Announc.">
        <title>Complete Genome Sequences of Thermus Strains Isolated from Senami Hot Spring in Japan.</title>
        <authorList>
            <person name="Miyazaki K."/>
        </authorList>
    </citation>
    <scope>NUCLEOTIDE SEQUENCE [LARGE SCALE GENOMIC DNA]</scope>
    <source>
        <strain evidence="3 4">SNM4-1</strain>
        <plasmid evidence="3 4">pTbrSNM4-1b</plasmid>
    </source>
</reference>
<evidence type="ECO:0000313" key="4">
    <source>
        <dbReference type="Proteomes" id="UP000831120"/>
    </source>
</evidence>
<dbReference type="PANTHER" id="PTHR45228:SF8">
    <property type="entry name" value="TWO-COMPONENT RESPONSE REGULATOR-RELATED"/>
    <property type="match status" value="1"/>
</dbReference>
<sequence length="481" mass="52937">MRTAAVFLSLMQAQDLPELYARAAEGAMAHLGAEGAYLLRLEAGRYRVVGAAGTGGLARGLRLPPEWEPREGTTPPPGPLGFSPDGKGRLGHVARRGPLVLALEGVGPLGEEKEVLEALLEAVALREGRMAGLSTLEVLLSLSRRLRQGASLAEEVRGALEVLSERTGLEVGVLFRLEGEAFRPWVLAGVYPPDYPELYRRHAVRLGMGATALLKGRDFAVIPDYQTFPHALPPMREAGLRTVVLALLERAGKPYGALALASFARPVEVSPDGVALLRVAREELEGYLERRLQTEGLLQALSAILERLDYETEGHMRRVAELAVALGERAGVKDLECLRIGAYLHDLGKLFVPREILDKDGPLVTREWRLVKTHPELGYEVLARVPFLSQAALEVVLYHHEHWDGTGYPRGLKGEEIPLHARVFAVADVWDALVSQRPYKPAYDPKRAEAELRAMAGKKLDPRLVQLFLTLRAAREEVKKR</sequence>
<evidence type="ECO:0000259" key="2">
    <source>
        <dbReference type="PROSITE" id="PS51832"/>
    </source>
</evidence>
<dbReference type="Gene3D" id="3.30.450.40">
    <property type="match status" value="1"/>
</dbReference>
<keyword evidence="3" id="KW-0614">Plasmid</keyword>
<dbReference type="PANTHER" id="PTHR45228">
    <property type="entry name" value="CYCLIC DI-GMP PHOSPHODIESTERASE TM_0186-RELATED"/>
    <property type="match status" value="1"/>
</dbReference>
<feature type="domain" description="HD-GYP" evidence="2">
    <location>
        <begin position="290"/>
        <end position="481"/>
    </location>
</feature>
<evidence type="ECO:0000313" key="3">
    <source>
        <dbReference type="EMBL" id="BDG17711.1"/>
    </source>
</evidence>
<dbReference type="CDD" id="cd00077">
    <property type="entry name" value="HDc"/>
    <property type="match status" value="1"/>
</dbReference>
<geneLocation type="plasmid" evidence="3 4">
    <name>pTbrSNM4-1b</name>
</geneLocation>
<proteinExistence type="predicted"/>
<dbReference type="InterPro" id="IPR052020">
    <property type="entry name" value="Cyclic_di-GMP/3'3'-cGAMP_PDE"/>
</dbReference>
<dbReference type="RefSeq" id="WP_244363777.1">
    <property type="nucleotide sequence ID" value="NZ_AP025594.1"/>
</dbReference>
<organism evidence="3 4">
    <name type="scientific">Thermus brockianus</name>
    <dbReference type="NCBI Taxonomy" id="56956"/>
    <lineage>
        <taxon>Bacteria</taxon>
        <taxon>Thermotogati</taxon>
        <taxon>Deinococcota</taxon>
        <taxon>Deinococci</taxon>
        <taxon>Thermales</taxon>
        <taxon>Thermaceae</taxon>
        <taxon>Thermus</taxon>
    </lineage>
</organism>
<dbReference type="InterPro" id="IPR037522">
    <property type="entry name" value="HD_GYP_dom"/>
</dbReference>
<feature type="region of interest" description="Disordered" evidence="1">
    <location>
        <begin position="60"/>
        <end position="84"/>
    </location>
</feature>
<dbReference type="PROSITE" id="PS51832">
    <property type="entry name" value="HD_GYP"/>
    <property type="match status" value="1"/>
</dbReference>
<dbReference type="InterPro" id="IPR029016">
    <property type="entry name" value="GAF-like_dom_sf"/>
</dbReference>
<accession>A0ABM7XMV7</accession>
<dbReference type="EMBL" id="AP025594">
    <property type="protein sequence ID" value="BDG17711.1"/>
    <property type="molecule type" value="Genomic_DNA"/>
</dbReference>
<dbReference type="SMART" id="SM00471">
    <property type="entry name" value="HDc"/>
    <property type="match status" value="1"/>
</dbReference>
<dbReference type="SUPFAM" id="SSF55781">
    <property type="entry name" value="GAF domain-like"/>
    <property type="match status" value="1"/>
</dbReference>
<protein>
    <recommendedName>
        <fullName evidence="2">HD-GYP domain-containing protein</fullName>
    </recommendedName>
</protein>
<keyword evidence="4" id="KW-1185">Reference proteome</keyword>
<evidence type="ECO:0000256" key="1">
    <source>
        <dbReference type="SAM" id="MobiDB-lite"/>
    </source>
</evidence>
<dbReference type="Gene3D" id="1.10.3210.10">
    <property type="entry name" value="Hypothetical protein af1432"/>
    <property type="match status" value="1"/>
</dbReference>
<dbReference type="Pfam" id="PF13487">
    <property type="entry name" value="HD_5"/>
    <property type="match status" value="1"/>
</dbReference>
<dbReference type="Proteomes" id="UP000831120">
    <property type="component" value="Plasmid pTbrSNM4-1b"/>
</dbReference>
<gene>
    <name evidence="3" type="ORF">TbrSNM41_24450</name>
</gene>
<dbReference type="InterPro" id="IPR003607">
    <property type="entry name" value="HD/PDEase_dom"/>
</dbReference>
<dbReference type="SUPFAM" id="SSF109604">
    <property type="entry name" value="HD-domain/PDEase-like"/>
    <property type="match status" value="1"/>
</dbReference>